<evidence type="ECO:0000256" key="1">
    <source>
        <dbReference type="SAM" id="MobiDB-lite"/>
    </source>
</evidence>
<proteinExistence type="predicted"/>
<organism evidence="2 3">
    <name type="scientific">Paenibacillus oleatilyticus</name>
    <dbReference type="NCBI Taxonomy" id="2594886"/>
    <lineage>
        <taxon>Bacteria</taxon>
        <taxon>Bacillati</taxon>
        <taxon>Bacillota</taxon>
        <taxon>Bacilli</taxon>
        <taxon>Bacillales</taxon>
        <taxon>Paenibacillaceae</taxon>
        <taxon>Paenibacillus</taxon>
    </lineage>
</organism>
<dbReference type="InterPro" id="IPR018392">
    <property type="entry name" value="LysM"/>
</dbReference>
<keyword evidence="3" id="KW-1185">Reference proteome</keyword>
<accession>A0ABV4UT26</accession>
<dbReference type="RefSeq" id="WP_373948323.1">
    <property type="nucleotide sequence ID" value="NZ_JBHDLN010000001.1"/>
</dbReference>
<comment type="caution">
    <text evidence="2">The sequence shown here is derived from an EMBL/GenBank/DDBJ whole genome shotgun (WGS) entry which is preliminary data.</text>
</comment>
<feature type="region of interest" description="Disordered" evidence="1">
    <location>
        <begin position="1"/>
        <end position="24"/>
    </location>
</feature>
<reference evidence="2 3" key="1">
    <citation type="submission" date="2024-09" db="EMBL/GenBank/DDBJ databases">
        <authorList>
            <person name="Makale K.P.P."/>
            <person name="Makhzoum A."/>
            <person name="Rantong G."/>
            <person name="Rahube T.O."/>
        </authorList>
    </citation>
    <scope>NUCLEOTIDE SEQUENCE [LARGE SCALE GENOMIC DNA]</scope>
    <source>
        <strain evidence="2 3">KM_D13</strain>
    </source>
</reference>
<sequence>MRGRGKLPLRAIPRPNPEIERTATGHGPVVSYKLSPEELERMTYNGLTKQALLEAVAAGETLSSIEKAYGLKYNAIYNLVKKWELKGITPERARELLVGTQASASDDPEKEPAAEPADVQALKADNQRMAERIADLEWHLEIAACNLARYESEKRVKSASSIFDKLDPVIELLSDLAQLKTPALQSVIEERQRQNAKWGEQNHPLAAWVSILGEEYGELCEAVNETIFNNGPEAREKGGHANIRAEAVQVAAVAVQIVEMLDRAKEPQF</sequence>
<dbReference type="CDD" id="cd00118">
    <property type="entry name" value="LysM"/>
    <property type="match status" value="1"/>
</dbReference>
<protein>
    <submittedName>
        <fullName evidence="2">Uncharacterized protein</fullName>
    </submittedName>
</protein>
<dbReference type="Proteomes" id="UP001575622">
    <property type="component" value="Unassembled WGS sequence"/>
</dbReference>
<name>A0ABV4UT26_9BACL</name>
<evidence type="ECO:0000313" key="2">
    <source>
        <dbReference type="EMBL" id="MFB0840983.1"/>
    </source>
</evidence>
<gene>
    <name evidence="2" type="ORF">ACEU3E_02260</name>
</gene>
<dbReference type="EMBL" id="JBHDLN010000001">
    <property type="protein sequence ID" value="MFB0840983.1"/>
    <property type="molecule type" value="Genomic_DNA"/>
</dbReference>
<evidence type="ECO:0000313" key="3">
    <source>
        <dbReference type="Proteomes" id="UP001575622"/>
    </source>
</evidence>